<dbReference type="InterPro" id="IPR003591">
    <property type="entry name" value="Leu-rich_rpt_typical-subtyp"/>
</dbReference>
<evidence type="ECO:0000256" key="4">
    <source>
        <dbReference type="SAM" id="Phobius"/>
    </source>
</evidence>
<feature type="region of interest" description="Disordered" evidence="3">
    <location>
        <begin position="984"/>
        <end position="1033"/>
    </location>
</feature>
<keyword evidence="1" id="KW-0433">Leucine-rich repeat</keyword>
<gene>
    <name evidence="6" type="ORF">EGW08_006232</name>
</gene>
<dbReference type="PANTHER" id="PTHR45712">
    <property type="entry name" value="AGAP008170-PA"/>
    <property type="match status" value="1"/>
</dbReference>
<feature type="chain" id="PRO_5018777948" description="LRRCT domain-containing protein" evidence="5">
    <location>
        <begin position="21"/>
        <end position="1246"/>
    </location>
</feature>
<proteinExistence type="predicted"/>
<dbReference type="STRING" id="188477.A0A3S1BDS2"/>
<feature type="region of interest" description="Disordered" evidence="3">
    <location>
        <begin position="1114"/>
        <end position="1137"/>
    </location>
</feature>
<feature type="transmembrane region" description="Helical" evidence="4">
    <location>
        <begin position="1159"/>
        <end position="1181"/>
    </location>
</feature>
<comment type="caution">
    <text evidence="6">The sequence shown here is derived from an EMBL/GenBank/DDBJ whole genome shotgun (WGS) entry which is preliminary data.</text>
</comment>
<dbReference type="PROSITE" id="PS51450">
    <property type="entry name" value="LRR"/>
    <property type="match status" value="2"/>
</dbReference>
<organism evidence="6 7">
    <name type="scientific">Elysia chlorotica</name>
    <name type="common">Eastern emerald elysia</name>
    <name type="synonym">Sea slug</name>
    <dbReference type="NCBI Taxonomy" id="188477"/>
    <lineage>
        <taxon>Eukaryota</taxon>
        <taxon>Metazoa</taxon>
        <taxon>Spiralia</taxon>
        <taxon>Lophotrochozoa</taxon>
        <taxon>Mollusca</taxon>
        <taxon>Gastropoda</taxon>
        <taxon>Heterobranchia</taxon>
        <taxon>Euthyneura</taxon>
        <taxon>Panpulmonata</taxon>
        <taxon>Sacoglossa</taxon>
        <taxon>Placobranchoidea</taxon>
        <taxon>Plakobranchidae</taxon>
        <taxon>Elysia</taxon>
    </lineage>
</organism>
<keyword evidence="4" id="KW-0472">Membrane</keyword>
<dbReference type="InterPro" id="IPR032675">
    <property type="entry name" value="LRR_dom_sf"/>
</dbReference>
<dbReference type="Gene3D" id="3.80.10.10">
    <property type="entry name" value="Ribonuclease Inhibitor"/>
    <property type="match status" value="3"/>
</dbReference>
<accession>A0A3S1BDS2</accession>
<keyword evidence="4" id="KW-1133">Transmembrane helix</keyword>
<evidence type="ECO:0000313" key="7">
    <source>
        <dbReference type="Proteomes" id="UP000271974"/>
    </source>
</evidence>
<dbReference type="OrthoDB" id="6155683at2759"/>
<feature type="compositionally biased region" description="Low complexity" evidence="3">
    <location>
        <begin position="653"/>
        <end position="675"/>
    </location>
</feature>
<protein>
    <recommendedName>
        <fullName evidence="8">LRRCT domain-containing protein</fullName>
    </recommendedName>
</protein>
<sequence>MWFHQKLTFLLLLICQGSIGQDVFNGGCENCTCLRSSANDYLDLDPYYEMPGSMPYDSVDCAGKGLHDYPAFFSKLRKELRLHIDLSQNPLYHSRVHENDVSGKRSICRILPELVSISLAQDGIKQLGSIFRDCETVREIDLSGNRLENVMASDLPNSVHVLNLETDRLAPGVFINKTDLEKLTLVYHAETFEASLLEGLDHLIELKLILTNCERLSGLKVLPTLGNLTLRGDKISFLSPSLYSTLPGLEFLSLDLPQFHQMSLDTGSEYKLQKLQTLEIKNVKSLTKLPTFPALKSVYLEGISGLPQNQLSEHNPTIQTLHIVKCPMSEIPPAWLSTMTWLHELNLSHNNITSISRDAFTRLEVLENLNLGHNMLETASVILPPSLKLLVLSDNRIEVLETNFLPNLPKLVALDLSGNRISHIEPGAFAGLPQIRHIYLKNNRISKLDDYLFSGLPLKRLHLSRNSLTAMTDVFINSDVQFLDLQHNSIQHLPQEMVCSMNELEYLDLGNNPIGCHCLTACLREKKILLHGTCNTPQSLRGEYIAALETCTNASLQSTSPPLEESGRETTNSLSTYILDTAGNQEVGFEIMTPASHSASNHQVAGSISETEVTRKEEILNVIIEKGIDKRSGIDDQLESNNVTQSIDQENIGTTESHSESTPTHGTVVTHPPSVETTEGHGQPTLESINVVTNQPTDATENQSKPTQGNGNEVTHQLTAETTEKYVQSTLESTLNSVTNQPTDATENHSEPTVDNVSVVTHQNFETTESYGQPTLESINVVTNQPLDATEIQSIPKVDNVSVATHQPTVETTESYWQPTLYNGNVATHQQTFEITESYGQPTLQSINVVTNQPLDATEIQSIPKVDNVSVATHQPTFETTESYWQPTLYNGNVATHQQTFEITESYGQPTLESINVVTNPPTNATENHSKPTVDNASVATQPTVETTESYGQPALDIASEATHDAINVTEGLHQYQQCCATEETQGPSVTAEGRDESLQGGSAETPHEPSLVSEDQGQLEPGNLTQDQNPLEPGEVTVVTNNNKEKQAQGDELVSAKISQHPNISSSYPSVHQMEAENLVPSLNLSLTSSGNLESESNMTTFNDQLAEMANLSSSNNTGQTDTIGTKTSNSLVSGKPTPSSLSHQIGNVGFTACNPALIISLLIVIAILTAILAIACLYMRYRDRGSYDMAKHESLQQDEGKDILLGEARPERYPREGGKYVVCSEVGSDGDKVLDAEYESSFQH</sequence>
<reference evidence="6 7" key="1">
    <citation type="submission" date="2019-01" db="EMBL/GenBank/DDBJ databases">
        <title>A draft genome assembly of the solar-powered sea slug Elysia chlorotica.</title>
        <authorList>
            <person name="Cai H."/>
            <person name="Li Q."/>
            <person name="Fang X."/>
            <person name="Li J."/>
            <person name="Curtis N.E."/>
            <person name="Altenburger A."/>
            <person name="Shibata T."/>
            <person name="Feng M."/>
            <person name="Maeda T."/>
            <person name="Schwartz J.A."/>
            <person name="Shigenobu S."/>
            <person name="Lundholm N."/>
            <person name="Nishiyama T."/>
            <person name="Yang H."/>
            <person name="Hasebe M."/>
            <person name="Li S."/>
            <person name="Pierce S.K."/>
            <person name="Wang J."/>
        </authorList>
    </citation>
    <scope>NUCLEOTIDE SEQUENCE [LARGE SCALE GENOMIC DNA]</scope>
    <source>
        <strain evidence="6">EC2010</strain>
        <tissue evidence="6">Whole organism of an adult</tissue>
    </source>
</reference>
<evidence type="ECO:0000313" key="6">
    <source>
        <dbReference type="EMBL" id="RUS86020.1"/>
    </source>
</evidence>
<feature type="compositionally biased region" description="Polar residues" evidence="3">
    <location>
        <begin position="639"/>
        <end position="652"/>
    </location>
</feature>
<evidence type="ECO:0000256" key="2">
    <source>
        <dbReference type="ARBA" id="ARBA00022737"/>
    </source>
</evidence>
<dbReference type="SMART" id="SM00369">
    <property type="entry name" value="LRR_TYP"/>
    <property type="match status" value="7"/>
</dbReference>
<dbReference type="Pfam" id="PF13855">
    <property type="entry name" value="LRR_8"/>
    <property type="match status" value="3"/>
</dbReference>
<feature type="region of interest" description="Disordered" evidence="3">
    <location>
        <begin position="919"/>
        <end position="938"/>
    </location>
</feature>
<keyword evidence="7" id="KW-1185">Reference proteome</keyword>
<dbReference type="AlphaFoldDB" id="A0A3S1BDS2"/>
<dbReference type="InterPro" id="IPR050333">
    <property type="entry name" value="SLRP"/>
</dbReference>
<name>A0A3S1BDS2_ELYCH</name>
<dbReference type="SUPFAM" id="SSF52058">
    <property type="entry name" value="L domain-like"/>
    <property type="match status" value="2"/>
</dbReference>
<feature type="region of interest" description="Disordered" evidence="3">
    <location>
        <begin position="635"/>
        <end position="685"/>
    </location>
</feature>
<dbReference type="PANTHER" id="PTHR45712:SF22">
    <property type="entry name" value="INSULIN-LIKE GROWTH FACTOR-BINDING PROTEIN COMPLEX ACID LABILE SUBUNIT"/>
    <property type="match status" value="1"/>
</dbReference>
<keyword evidence="5" id="KW-0732">Signal</keyword>
<evidence type="ECO:0008006" key="8">
    <source>
        <dbReference type="Google" id="ProtNLM"/>
    </source>
</evidence>
<keyword evidence="2" id="KW-0677">Repeat</keyword>
<dbReference type="EMBL" id="RQTK01000153">
    <property type="protein sequence ID" value="RUS86020.1"/>
    <property type="molecule type" value="Genomic_DNA"/>
</dbReference>
<evidence type="ECO:0000256" key="5">
    <source>
        <dbReference type="SAM" id="SignalP"/>
    </source>
</evidence>
<dbReference type="Proteomes" id="UP000271974">
    <property type="component" value="Unassembled WGS sequence"/>
</dbReference>
<evidence type="ECO:0000256" key="3">
    <source>
        <dbReference type="SAM" id="MobiDB-lite"/>
    </source>
</evidence>
<dbReference type="InterPro" id="IPR001611">
    <property type="entry name" value="Leu-rich_rpt"/>
</dbReference>
<evidence type="ECO:0000256" key="1">
    <source>
        <dbReference type="ARBA" id="ARBA00022614"/>
    </source>
</evidence>
<keyword evidence="4" id="KW-0812">Transmembrane</keyword>
<feature type="signal peptide" evidence="5">
    <location>
        <begin position="1"/>
        <end position="20"/>
    </location>
</feature>